<keyword evidence="3" id="KW-1185">Reference proteome</keyword>
<protein>
    <submittedName>
        <fullName evidence="2">Uncharacterized protein</fullName>
    </submittedName>
</protein>
<dbReference type="VEuPathDB" id="TriTrypDB:LPMP_140990"/>
<name>A0A088RL14_LEIPA</name>
<dbReference type="EMBL" id="CP009383">
    <property type="protein sequence ID" value="AIN96677.1"/>
    <property type="molecule type" value="Genomic_DNA"/>
</dbReference>
<feature type="region of interest" description="Disordered" evidence="1">
    <location>
        <begin position="309"/>
        <end position="333"/>
    </location>
</feature>
<dbReference type="OrthoDB" id="238752at2759"/>
<sequence>MTEGRLETIHNLRPKNWDNRRHWTNWHHLYDCEEDHITRESAPFHDLRAGGQFQYEYSGGGPYAAPIEPHHVNDRSAGDRMDFALGRGTDMGGMGYLPLDTEPGRPVKPSKLPRQTAMFTRNCPLKRGLFSEYPHMLEDNGDTTGPSPRAGVMKAGGPCGYLGGAAEHIPDPYSDKPNRGRIWHFRTGPVKHDYPKWMPQGEPEKKPRKTYGPFRAGKPDHLHIGGDVEWIPDPYDKEPIRNNRHPFRTWHTRTKWSMPVLAPWSTGLATSEARKGAGLDLTENSLPSLKTYRKVNLTQTIGAEAALSSMSSKRRYDGTKSVSVRGGGGQGTW</sequence>
<dbReference type="Proteomes" id="UP000063063">
    <property type="component" value="Chromosome 14"/>
</dbReference>
<proteinExistence type="predicted"/>
<organism evidence="2 3">
    <name type="scientific">Leishmania panamensis</name>
    <dbReference type="NCBI Taxonomy" id="5679"/>
    <lineage>
        <taxon>Eukaryota</taxon>
        <taxon>Discoba</taxon>
        <taxon>Euglenozoa</taxon>
        <taxon>Kinetoplastea</taxon>
        <taxon>Metakinetoplastina</taxon>
        <taxon>Trypanosomatida</taxon>
        <taxon>Trypanosomatidae</taxon>
        <taxon>Leishmaniinae</taxon>
        <taxon>Leishmania</taxon>
        <taxon>Leishmania guyanensis species complex</taxon>
    </lineage>
</organism>
<accession>A0A088RL14</accession>
<dbReference type="KEGG" id="lpan:LPMP_140990"/>
<dbReference type="AlphaFoldDB" id="A0A088RL14"/>
<evidence type="ECO:0000256" key="1">
    <source>
        <dbReference type="SAM" id="MobiDB-lite"/>
    </source>
</evidence>
<dbReference type="GeneID" id="22573366"/>
<reference evidence="2 3" key="1">
    <citation type="journal article" date="2015" name="Sci. Rep.">
        <title>The genome of Leishmania panamensis: insights into genomics of the L. (Viannia) subgenus.</title>
        <authorList>
            <person name="Llanes A."/>
            <person name="Restrepo C.M."/>
            <person name="Vecchio G.D."/>
            <person name="Anguizola F.J."/>
            <person name="Lleonart R."/>
        </authorList>
    </citation>
    <scope>NUCLEOTIDE SEQUENCE [LARGE SCALE GENOMIC DNA]</scope>
    <source>
        <strain evidence="2 3">MHOM/PA/94/PSC-1</strain>
    </source>
</reference>
<dbReference type="VEuPathDB" id="TriTrypDB:LPAL13_140015300"/>
<dbReference type="eggNOG" id="ENOG502RDKY">
    <property type="taxonomic scope" value="Eukaryota"/>
</dbReference>
<dbReference type="RefSeq" id="XP_010697330.1">
    <property type="nucleotide sequence ID" value="XM_010699028.1"/>
</dbReference>
<gene>
    <name evidence="2" type="ORF">LPMP_140990</name>
</gene>
<evidence type="ECO:0000313" key="3">
    <source>
        <dbReference type="Proteomes" id="UP000063063"/>
    </source>
</evidence>
<evidence type="ECO:0000313" key="2">
    <source>
        <dbReference type="EMBL" id="AIN96677.1"/>
    </source>
</evidence>